<name>A0A8J4A8F9_9ACTN</name>
<dbReference type="GO" id="GO:0008610">
    <property type="term" value="P:lipid biosynthetic process"/>
    <property type="evidence" value="ECO:0007669"/>
    <property type="project" value="InterPro"/>
</dbReference>
<evidence type="ECO:0000256" key="8">
    <source>
        <dbReference type="SAM" id="MobiDB-lite"/>
    </source>
</evidence>
<dbReference type="Proteomes" id="UP000614996">
    <property type="component" value="Unassembled WGS sequence"/>
</dbReference>
<feature type="compositionally biased region" description="Low complexity" evidence="8">
    <location>
        <begin position="21"/>
        <end position="31"/>
    </location>
</feature>
<keyword evidence="2" id="KW-0285">Flavoprotein</keyword>
<evidence type="ECO:0000256" key="7">
    <source>
        <dbReference type="PIRSR" id="PIRSR625650-4"/>
    </source>
</evidence>
<dbReference type="Gene3D" id="3.30.70.3450">
    <property type="match status" value="1"/>
</dbReference>
<feature type="binding site" evidence="6">
    <location>
        <begin position="276"/>
        <end position="282"/>
    </location>
    <ligand>
        <name>FAD</name>
        <dbReference type="ChEBI" id="CHEBI:57692"/>
    </ligand>
</feature>
<dbReference type="SUPFAM" id="SSF55103">
    <property type="entry name" value="FAD-linked oxidases, C-terminal domain"/>
    <property type="match status" value="1"/>
</dbReference>
<feature type="binding site" evidence="5">
    <location>
        <position position="416"/>
    </location>
    <ligand>
        <name>substrate</name>
    </ligand>
</feature>
<dbReference type="AlphaFoldDB" id="A0A8J4A8F9"/>
<evidence type="ECO:0000313" key="11">
    <source>
        <dbReference type="Proteomes" id="UP000614996"/>
    </source>
</evidence>
<evidence type="ECO:0000256" key="4">
    <source>
        <dbReference type="PIRSR" id="PIRSR625650-1"/>
    </source>
</evidence>
<dbReference type="InterPro" id="IPR016166">
    <property type="entry name" value="FAD-bd_PCMH"/>
</dbReference>
<dbReference type="Gene3D" id="3.30.465.10">
    <property type="match status" value="1"/>
</dbReference>
<evidence type="ECO:0000259" key="9">
    <source>
        <dbReference type="PROSITE" id="PS51387"/>
    </source>
</evidence>
<evidence type="ECO:0000256" key="2">
    <source>
        <dbReference type="ARBA" id="ARBA00022630"/>
    </source>
</evidence>
<dbReference type="Pfam" id="PF02913">
    <property type="entry name" value="FAD-oxidase_C"/>
    <property type="match status" value="1"/>
</dbReference>
<protein>
    <submittedName>
        <fullName evidence="10">Alkyldihydroxyacetonephosphate synthase</fullName>
    </submittedName>
</protein>
<dbReference type="RefSeq" id="WP_225918384.1">
    <property type="nucleotide sequence ID" value="NZ_BOPO01000019.1"/>
</dbReference>
<dbReference type="InterPro" id="IPR006094">
    <property type="entry name" value="Oxid_FAD_bind_N"/>
</dbReference>
<gene>
    <name evidence="10" type="ORF">NUM_14120</name>
</gene>
<feature type="active site" description="Proton donor/acceptor" evidence="4">
    <location>
        <position position="473"/>
    </location>
</feature>
<proteinExistence type="inferred from homology"/>
<evidence type="ECO:0000256" key="3">
    <source>
        <dbReference type="ARBA" id="ARBA00022827"/>
    </source>
</evidence>
<dbReference type="GO" id="GO:0071949">
    <property type="term" value="F:FAD binding"/>
    <property type="evidence" value="ECO:0007669"/>
    <property type="project" value="InterPro"/>
</dbReference>
<dbReference type="InterPro" id="IPR025650">
    <property type="entry name" value="Alkyl-DHAP_Synthase"/>
</dbReference>
<dbReference type="InterPro" id="IPR036318">
    <property type="entry name" value="FAD-bd_PCMH-like_sf"/>
</dbReference>
<dbReference type="Gene3D" id="3.30.300.330">
    <property type="match status" value="1"/>
</dbReference>
<dbReference type="PANTHER" id="PTHR46568:SF1">
    <property type="entry name" value="ALKYLDIHYDROXYACETONEPHOSPHATE SYNTHASE, PEROXISOMAL"/>
    <property type="match status" value="1"/>
</dbReference>
<dbReference type="Gene3D" id="1.10.45.10">
    <property type="entry name" value="Vanillyl-alcohol Oxidase, Chain A, domain 4"/>
    <property type="match status" value="1"/>
</dbReference>
<evidence type="ECO:0000313" key="10">
    <source>
        <dbReference type="EMBL" id="GIL26158.1"/>
    </source>
</evidence>
<feature type="region of interest" description="Disordered" evidence="8">
    <location>
        <begin position="1"/>
        <end position="31"/>
    </location>
</feature>
<dbReference type="InterPro" id="IPR016164">
    <property type="entry name" value="FAD-linked_Oxase-like_C"/>
</dbReference>
<dbReference type="PROSITE" id="PS51387">
    <property type="entry name" value="FAD_PCMH"/>
    <property type="match status" value="1"/>
</dbReference>
<dbReference type="InterPro" id="IPR004113">
    <property type="entry name" value="FAD-bd_oxidored_4_C"/>
</dbReference>
<sequence>MPEPAGIEPTAPEPGGGEPGGPAWNGWEPGAAPALSARTRRALARLLGATEDTPSVPVGEVRLPPSALLAGTRRRFVELLGAEHVRTDRAARLAHAGGRSYLDLIRLRDGDASGAPDAVLTPTADEIPAVLAACVDTDTAVVPYGGGTSVVGGVSGAHRGHAAVVALDLSRLNRLLALDETAQTATLGAGMRGPDVERALAHRGYTLGHFPQSYRYSTLGGWVATRSAGQASTGYGRIDELVHALRCVTPTGELRLGRGPASAAGPDLLALAVGSEGTLGVITEATLAVRRVPPQRRYEGWSLPDLPAGLAALRELAQRLGPGLAPDVCRLSDPDETRSTFLLSGSLPTRLARGYLAARGRNPGCLAIFGWEGEPDQVAFRHRAATRTLRAHGGLPLGAAAGRSWLHGRFAAPNLRDTLLDHGLLVETLETAADFGALPRLHAQVRRSLRDSLGRVMVLSHVSHLYRTGASLYVTVLAARDRTDPIGQWTAAKRAVTETILAAGGTLTHHHAVGTDHRDFLGTEIGTAGLSVLRAAKAALDPTGIMNPGTLIPPAS</sequence>
<feature type="compositionally biased region" description="Low complexity" evidence="8">
    <location>
        <begin position="1"/>
        <end position="10"/>
    </location>
</feature>
<evidence type="ECO:0000256" key="5">
    <source>
        <dbReference type="PIRSR" id="PIRSR625650-2"/>
    </source>
</evidence>
<keyword evidence="11" id="KW-1185">Reference proteome</keyword>
<feature type="domain" description="FAD-binding PCMH-type" evidence="9">
    <location>
        <begin position="111"/>
        <end position="292"/>
    </location>
</feature>
<evidence type="ECO:0000256" key="6">
    <source>
        <dbReference type="PIRSR" id="PIRSR625650-3"/>
    </source>
</evidence>
<organism evidence="10 11">
    <name type="scientific">Actinocatenispora comari</name>
    <dbReference type="NCBI Taxonomy" id="2807577"/>
    <lineage>
        <taxon>Bacteria</taxon>
        <taxon>Bacillati</taxon>
        <taxon>Actinomycetota</taxon>
        <taxon>Actinomycetes</taxon>
        <taxon>Micromonosporales</taxon>
        <taxon>Micromonosporaceae</taxon>
        <taxon>Actinocatenispora</taxon>
    </lineage>
</organism>
<dbReference type="InterPro" id="IPR016169">
    <property type="entry name" value="FAD-bd_PCMH_sub2"/>
</dbReference>
<reference evidence="11" key="1">
    <citation type="journal article" date="2021" name="Int. J. Syst. Evol. Microbiol.">
        <title>Actinocatenispora comari sp. nov., an endophytic actinomycete isolated from aerial parts of Comarum salesowianum.</title>
        <authorList>
            <person name="Oyunbileg N."/>
            <person name="Iizaka Y."/>
            <person name="Hamada M."/>
            <person name="Davaapurev B.O."/>
            <person name="Fukumoto A."/>
            <person name="Tsetseg B."/>
            <person name="Kato F."/>
            <person name="Tamura T."/>
            <person name="Batkhuu J."/>
            <person name="Anzai Y."/>
        </authorList>
    </citation>
    <scope>NUCLEOTIDE SEQUENCE [LARGE SCALE GENOMIC DNA]</scope>
    <source>
        <strain evidence="11">NUM-2625</strain>
    </source>
</reference>
<keyword evidence="3 6" id="KW-0274">FAD</keyword>
<dbReference type="InterPro" id="IPR016171">
    <property type="entry name" value="Vanillyl_alc_oxidase_C-sub2"/>
</dbReference>
<feature type="site" description="Important for enzyme activity" evidence="7">
    <location>
        <position position="330"/>
    </location>
</feature>
<comment type="caution">
    <text evidence="10">The sequence shown here is derived from an EMBL/GenBank/DDBJ whole genome shotgun (WGS) entry which is preliminary data.</text>
</comment>
<accession>A0A8J4A8F9</accession>
<dbReference type="SUPFAM" id="SSF56176">
    <property type="entry name" value="FAD-binding/transporter-associated domain-like"/>
    <property type="match status" value="1"/>
</dbReference>
<evidence type="ECO:0000256" key="1">
    <source>
        <dbReference type="ARBA" id="ARBA00008000"/>
    </source>
</evidence>
<dbReference type="EMBL" id="BOPO01000019">
    <property type="protein sequence ID" value="GIL26158.1"/>
    <property type="molecule type" value="Genomic_DNA"/>
</dbReference>
<dbReference type="Pfam" id="PF01565">
    <property type="entry name" value="FAD_binding_4"/>
    <property type="match status" value="1"/>
</dbReference>
<comment type="similarity">
    <text evidence="1">Belongs to the FAD-binding oxidoreductase/transferase type 4 family.</text>
</comment>
<dbReference type="GO" id="GO:0008609">
    <property type="term" value="F:alkylglycerone-phosphate synthase activity"/>
    <property type="evidence" value="ECO:0007669"/>
    <property type="project" value="InterPro"/>
</dbReference>
<comment type="cofactor">
    <cofactor evidence="6">
        <name>FAD</name>
        <dbReference type="ChEBI" id="CHEBI:57692"/>
    </cofactor>
</comment>
<dbReference type="PANTHER" id="PTHR46568">
    <property type="entry name" value="ALKYLDIHYDROXYACETONEPHOSPHATE SYNTHASE, PEROXISOMAL"/>
    <property type="match status" value="1"/>
</dbReference>
<feature type="binding site" evidence="6">
    <location>
        <begin position="143"/>
        <end position="149"/>
    </location>
    <ligand>
        <name>FAD</name>
        <dbReference type="ChEBI" id="CHEBI:57692"/>
    </ligand>
</feature>